<proteinExistence type="predicted"/>
<accession>A0A067PTC5</accession>
<dbReference type="HOGENOM" id="CLU_2184353_0_0_1"/>
<sequence length="109" mass="12026">METSLCRQPSLPDILNLLAADSPRTPLFYDYERPRTSIKKFSASLRTPCFFPPTNLPSVLEIIALVAGLAGVWGLILSNIPDNEKNLSNSHISTPNPTLDRHHIGTGWS</sequence>
<keyword evidence="1" id="KW-1133">Transmembrane helix</keyword>
<evidence type="ECO:0000313" key="3">
    <source>
        <dbReference type="Proteomes" id="UP000027265"/>
    </source>
</evidence>
<keyword evidence="1" id="KW-0812">Transmembrane</keyword>
<evidence type="ECO:0000256" key="1">
    <source>
        <dbReference type="SAM" id="Phobius"/>
    </source>
</evidence>
<dbReference type="Proteomes" id="UP000027265">
    <property type="component" value="Unassembled WGS sequence"/>
</dbReference>
<dbReference type="InParanoid" id="A0A067PTC5"/>
<reference evidence="3" key="1">
    <citation type="journal article" date="2014" name="Proc. Natl. Acad. Sci. U.S.A.">
        <title>Extensive sampling of basidiomycete genomes demonstrates inadequacy of the white-rot/brown-rot paradigm for wood decay fungi.</title>
        <authorList>
            <person name="Riley R."/>
            <person name="Salamov A.A."/>
            <person name="Brown D.W."/>
            <person name="Nagy L.G."/>
            <person name="Floudas D."/>
            <person name="Held B.W."/>
            <person name="Levasseur A."/>
            <person name="Lombard V."/>
            <person name="Morin E."/>
            <person name="Otillar R."/>
            <person name="Lindquist E.A."/>
            <person name="Sun H."/>
            <person name="LaButti K.M."/>
            <person name="Schmutz J."/>
            <person name="Jabbour D."/>
            <person name="Luo H."/>
            <person name="Baker S.E."/>
            <person name="Pisabarro A.G."/>
            <person name="Walton J.D."/>
            <person name="Blanchette R.A."/>
            <person name="Henrissat B."/>
            <person name="Martin F."/>
            <person name="Cullen D."/>
            <person name="Hibbett D.S."/>
            <person name="Grigoriev I.V."/>
        </authorList>
    </citation>
    <scope>NUCLEOTIDE SEQUENCE [LARGE SCALE GENOMIC DNA]</scope>
    <source>
        <strain evidence="3">MUCL 33604</strain>
    </source>
</reference>
<organism evidence="2 3">
    <name type="scientific">Jaapia argillacea MUCL 33604</name>
    <dbReference type="NCBI Taxonomy" id="933084"/>
    <lineage>
        <taxon>Eukaryota</taxon>
        <taxon>Fungi</taxon>
        <taxon>Dikarya</taxon>
        <taxon>Basidiomycota</taxon>
        <taxon>Agaricomycotina</taxon>
        <taxon>Agaricomycetes</taxon>
        <taxon>Agaricomycetidae</taxon>
        <taxon>Jaapiales</taxon>
        <taxon>Jaapiaceae</taxon>
        <taxon>Jaapia</taxon>
    </lineage>
</organism>
<dbReference type="EMBL" id="KL197728">
    <property type="protein sequence ID" value="KDQ54537.1"/>
    <property type="molecule type" value="Genomic_DNA"/>
</dbReference>
<name>A0A067PTC5_9AGAM</name>
<evidence type="ECO:0000313" key="2">
    <source>
        <dbReference type="EMBL" id="KDQ54537.1"/>
    </source>
</evidence>
<protein>
    <submittedName>
        <fullName evidence="2">Uncharacterized protein</fullName>
    </submittedName>
</protein>
<feature type="transmembrane region" description="Helical" evidence="1">
    <location>
        <begin position="62"/>
        <end position="80"/>
    </location>
</feature>
<dbReference type="AlphaFoldDB" id="A0A067PTC5"/>
<keyword evidence="1" id="KW-0472">Membrane</keyword>
<gene>
    <name evidence="2" type="ORF">JAAARDRAFT_397441</name>
</gene>
<keyword evidence="3" id="KW-1185">Reference proteome</keyword>